<sequence length="480" mass="53023">MQNINSITRFLAMMVAIVVTASSCEIQENFDYEPSGVDGKLEMTAWSYIQQNDSLAFLEEAIVYAELEELYEAATLDRTFIIPTNKAFRTYLKDNAYTSVQDIPLPILRNLLKYHVVNSRVIFTDPTLMPNNRPIAYDTENGQLMYLSHASNFIGLINEGTSIQWQITTSNLEPTNGVIHVVNAVVYYSVPTGDLTVNPDLVLDTIYAINDAFVNGGAESTKNFGTNPLLRVKHVTNNGDYDRKAFLMFNLDDFKKEGVVTDMRFQISVSFTHARGLPLDLYETPSTTWSESSLNFTNAVFPTTPRIARVTTASVPAFNFDITDYYKARTSAGRVSFMIEGATGADETNDLASKEHATLKPPMLIATLASGNSSLEILTKNDISVAYGGVFVFSNDVLEIDGAAAGDIIYTIESVPKNGWLIKGASTLREGAKFTQLDIELMNLLFIQDGVNRTPDGLVVTARDRAGAIIENIELKINVQ</sequence>
<evidence type="ECO:0000256" key="1">
    <source>
        <dbReference type="ARBA" id="ARBA00004613"/>
    </source>
</evidence>
<reference evidence="6" key="1">
    <citation type="submission" date="2018-02" db="EMBL/GenBank/DDBJ databases">
        <authorList>
            <person name="Vasarhelyi B.M."/>
            <person name="Deshmukh S."/>
            <person name="Balint B."/>
            <person name="Kukolya J."/>
        </authorList>
    </citation>
    <scope>NUCLEOTIDE SEQUENCE</scope>
    <source>
        <strain evidence="6">KB22</strain>
    </source>
</reference>
<comment type="subcellular location">
    <subcellularLocation>
        <location evidence="1">Secreted</location>
    </subcellularLocation>
</comment>
<dbReference type="InterPro" id="IPR000782">
    <property type="entry name" value="FAS1_domain"/>
</dbReference>
<evidence type="ECO:0000256" key="2">
    <source>
        <dbReference type="ARBA" id="ARBA00022525"/>
    </source>
</evidence>
<dbReference type="Proteomes" id="UP000616201">
    <property type="component" value="Unassembled WGS sequence"/>
</dbReference>
<evidence type="ECO:0000256" key="4">
    <source>
        <dbReference type="SAM" id="SignalP"/>
    </source>
</evidence>
<name>A0A928UWE7_9SPHI</name>
<organism evidence="6 7">
    <name type="scientific">Sphingobacterium hungaricum</name>
    <dbReference type="NCBI Taxonomy" id="2082723"/>
    <lineage>
        <taxon>Bacteria</taxon>
        <taxon>Pseudomonadati</taxon>
        <taxon>Bacteroidota</taxon>
        <taxon>Sphingobacteriia</taxon>
        <taxon>Sphingobacteriales</taxon>
        <taxon>Sphingobacteriaceae</taxon>
        <taxon>Sphingobacterium</taxon>
    </lineage>
</organism>
<dbReference type="AlphaFoldDB" id="A0A928UWE7"/>
<dbReference type="Gene3D" id="2.30.180.10">
    <property type="entry name" value="FAS1 domain"/>
    <property type="match status" value="1"/>
</dbReference>
<dbReference type="InterPro" id="IPR055372">
    <property type="entry name" value="CBM96"/>
</dbReference>
<gene>
    <name evidence="6" type="ORF">C4F49_11035</name>
</gene>
<evidence type="ECO:0000313" key="6">
    <source>
        <dbReference type="EMBL" id="MBE8714218.1"/>
    </source>
</evidence>
<keyword evidence="2" id="KW-0964">Secreted</keyword>
<dbReference type="SMART" id="SM00554">
    <property type="entry name" value="FAS1"/>
    <property type="match status" value="1"/>
</dbReference>
<feature type="domain" description="FAS1" evidence="5">
    <location>
        <begin position="42"/>
        <end position="186"/>
    </location>
</feature>
<dbReference type="SUPFAM" id="SSF82153">
    <property type="entry name" value="FAS1 domain"/>
    <property type="match status" value="1"/>
</dbReference>
<evidence type="ECO:0000259" key="5">
    <source>
        <dbReference type="PROSITE" id="PS50213"/>
    </source>
</evidence>
<dbReference type="EMBL" id="PRDK01000006">
    <property type="protein sequence ID" value="MBE8714218.1"/>
    <property type="molecule type" value="Genomic_DNA"/>
</dbReference>
<dbReference type="GO" id="GO:0005576">
    <property type="term" value="C:extracellular region"/>
    <property type="evidence" value="ECO:0007669"/>
    <property type="project" value="UniProtKB-SubCell"/>
</dbReference>
<feature type="signal peptide" evidence="4">
    <location>
        <begin position="1"/>
        <end position="21"/>
    </location>
</feature>
<comment type="caution">
    <text evidence="6">The sequence shown here is derived from an EMBL/GenBank/DDBJ whole genome shotgun (WGS) entry which is preliminary data.</text>
</comment>
<evidence type="ECO:0000256" key="3">
    <source>
        <dbReference type="ARBA" id="ARBA00022729"/>
    </source>
</evidence>
<evidence type="ECO:0000313" key="7">
    <source>
        <dbReference type="Proteomes" id="UP000616201"/>
    </source>
</evidence>
<dbReference type="NCBIfam" id="NF033679">
    <property type="entry name" value="DNRLRE_dom"/>
    <property type="match status" value="1"/>
</dbReference>
<accession>A0A928UWE7</accession>
<keyword evidence="7" id="KW-1185">Reference proteome</keyword>
<protein>
    <recommendedName>
        <fullName evidence="5">FAS1 domain-containing protein</fullName>
    </recommendedName>
</protein>
<dbReference type="RefSeq" id="WP_196936532.1">
    <property type="nucleotide sequence ID" value="NZ_MU158698.1"/>
</dbReference>
<dbReference type="Pfam" id="PF24517">
    <property type="entry name" value="CBM96"/>
    <property type="match status" value="1"/>
</dbReference>
<dbReference type="InterPro" id="IPR036378">
    <property type="entry name" value="FAS1_dom_sf"/>
</dbReference>
<dbReference type="Pfam" id="PF02469">
    <property type="entry name" value="Fasciclin"/>
    <property type="match status" value="1"/>
</dbReference>
<feature type="chain" id="PRO_5037531524" description="FAS1 domain-containing protein" evidence="4">
    <location>
        <begin position="22"/>
        <end position="480"/>
    </location>
</feature>
<keyword evidence="3 4" id="KW-0732">Signal</keyword>
<proteinExistence type="predicted"/>
<dbReference type="PROSITE" id="PS50213">
    <property type="entry name" value="FAS1"/>
    <property type="match status" value="1"/>
</dbReference>
<dbReference type="Pfam" id="PF16184">
    <property type="entry name" value="Cadherin_3"/>
    <property type="match status" value="1"/>
</dbReference>